<dbReference type="CDD" id="cd06533">
    <property type="entry name" value="Glyco_transf_WecG_TagA"/>
    <property type="match status" value="1"/>
</dbReference>
<name>A0A371X584_9HYPH</name>
<dbReference type="PANTHER" id="PTHR34136:SF1">
    <property type="entry name" value="UDP-N-ACETYL-D-MANNOSAMINURONIC ACID TRANSFERASE"/>
    <property type="match status" value="1"/>
</dbReference>
<keyword evidence="1" id="KW-0328">Glycosyltransferase</keyword>
<organism evidence="4 5">
    <name type="scientific">Fulvimarina endophytica</name>
    <dbReference type="NCBI Taxonomy" id="2293836"/>
    <lineage>
        <taxon>Bacteria</taxon>
        <taxon>Pseudomonadati</taxon>
        <taxon>Pseudomonadota</taxon>
        <taxon>Alphaproteobacteria</taxon>
        <taxon>Hyphomicrobiales</taxon>
        <taxon>Aurantimonadaceae</taxon>
        <taxon>Fulvimarina</taxon>
    </lineage>
</organism>
<evidence type="ECO:0000256" key="1">
    <source>
        <dbReference type="ARBA" id="ARBA00022676"/>
    </source>
</evidence>
<keyword evidence="2 4" id="KW-0808">Transferase</keyword>
<feature type="region of interest" description="Disordered" evidence="3">
    <location>
        <begin position="1"/>
        <end position="22"/>
    </location>
</feature>
<dbReference type="EMBL" id="QURL01000003">
    <property type="protein sequence ID" value="RFC64393.1"/>
    <property type="molecule type" value="Genomic_DNA"/>
</dbReference>
<comment type="caution">
    <text evidence="4">The sequence shown here is derived from an EMBL/GenBank/DDBJ whole genome shotgun (WGS) entry which is preliminary data.</text>
</comment>
<sequence>MRADLEDVGSSPSPSIGAGPAPGPARLTIAGIAVENAMAERIVDRLERAIATGSMPGALPGPLLRVAFLNAHCVNVSRKDEAYRAALGECTVLADGIGVDLAARMLHGAPFVANLNGTDFVPLFLKTVGRPLRVALVGGAPGIAERAAAALAAAQPRHAFAAVSDGFFGEAGRERVLADLQTGGFDVVLVAMGVPAQELFLTRHLDARHGRVAMGVGALFDFLAGEVSRAPPVIRRLRLEWVWRLMQEPGRLWRRYVLGNPSFVAGILADRFRMREE</sequence>
<dbReference type="PANTHER" id="PTHR34136">
    <property type="match status" value="1"/>
</dbReference>
<dbReference type="AlphaFoldDB" id="A0A371X584"/>
<dbReference type="Pfam" id="PF03808">
    <property type="entry name" value="Glyco_tran_WecG"/>
    <property type="match status" value="1"/>
</dbReference>
<gene>
    <name evidence="4" type="ORF">DYI37_08735</name>
</gene>
<dbReference type="InterPro" id="IPR004629">
    <property type="entry name" value="WecG_TagA_CpsF"/>
</dbReference>
<protein>
    <submittedName>
        <fullName evidence="4">WecB/TagA/CpsF family glycosyltransferase</fullName>
    </submittedName>
</protein>
<evidence type="ECO:0000313" key="5">
    <source>
        <dbReference type="Proteomes" id="UP000264310"/>
    </source>
</evidence>
<dbReference type="Proteomes" id="UP000264310">
    <property type="component" value="Unassembled WGS sequence"/>
</dbReference>
<dbReference type="OrthoDB" id="9771846at2"/>
<evidence type="ECO:0000256" key="2">
    <source>
        <dbReference type="ARBA" id="ARBA00022679"/>
    </source>
</evidence>
<dbReference type="NCBIfam" id="TIGR00696">
    <property type="entry name" value="wecG_tagA_cpsF"/>
    <property type="match status" value="1"/>
</dbReference>
<keyword evidence="5" id="KW-1185">Reference proteome</keyword>
<reference evidence="4 5" key="1">
    <citation type="submission" date="2018-08" db="EMBL/GenBank/DDBJ databases">
        <title>Fulvimarina sp. 85, whole genome shotgun sequence.</title>
        <authorList>
            <person name="Tuo L."/>
        </authorList>
    </citation>
    <scope>NUCLEOTIDE SEQUENCE [LARGE SCALE GENOMIC DNA]</scope>
    <source>
        <strain evidence="4 5">85</strain>
    </source>
</reference>
<dbReference type="GO" id="GO:0016758">
    <property type="term" value="F:hexosyltransferase activity"/>
    <property type="evidence" value="ECO:0007669"/>
    <property type="project" value="TreeGrafter"/>
</dbReference>
<proteinExistence type="predicted"/>
<evidence type="ECO:0000256" key="3">
    <source>
        <dbReference type="SAM" id="MobiDB-lite"/>
    </source>
</evidence>
<evidence type="ECO:0000313" key="4">
    <source>
        <dbReference type="EMBL" id="RFC64393.1"/>
    </source>
</evidence>
<dbReference type="RefSeq" id="WP_116682810.1">
    <property type="nucleotide sequence ID" value="NZ_QURL01000003.1"/>
</dbReference>
<accession>A0A371X584</accession>
<feature type="compositionally biased region" description="Low complexity" evidence="3">
    <location>
        <begin position="9"/>
        <end position="19"/>
    </location>
</feature>